<proteinExistence type="predicted"/>
<feature type="compositionally biased region" description="Low complexity" evidence="1">
    <location>
        <begin position="45"/>
        <end position="64"/>
    </location>
</feature>
<reference evidence="2 3" key="1">
    <citation type="journal article" date="2015" name="Genome Biol. Evol.">
        <title>Phylogenomic analyses indicate that early fungi evolved digesting cell walls of algal ancestors of land plants.</title>
        <authorList>
            <person name="Chang Y."/>
            <person name="Wang S."/>
            <person name="Sekimoto S."/>
            <person name="Aerts A.L."/>
            <person name="Choi C."/>
            <person name="Clum A."/>
            <person name="LaButti K.M."/>
            <person name="Lindquist E.A."/>
            <person name="Yee Ngan C."/>
            <person name="Ohm R.A."/>
            <person name="Salamov A.A."/>
            <person name="Grigoriev I.V."/>
            <person name="Spatafora J.W."/>
            <person name="Berbee M.L."/>
        </authorList>
    </citation>
    <scope>NUCLEOTIDE SEQUENCE [LARGE SCALE GENOMIC DNA]</scope>
    <source>
        <strain evidence="2 3">JEL478</strain>
    </source>
</reference>
<protein>
    <submittedName>
        <fullName evidence="2">Uncharacterized protein</fullName>
    </submittedName>
</protein>
<organism evidence="2 3">
    <name type="scientific">Gonapodya prolifera (strain JEL478)</name>
    <name type="common">Monoblepharis prolifera</name>
    <dbReference type="NCBI Taxonomy" id="1344416"/>
    <lineage>
        <taxon>Eukaryota</taxon>
        <taxon>Fungi</taxon>
        <taxon>Fungi incertae sedis</taxon>
        <taxon>Chytridiomycota</taxon>
        <taxon>Chytridiomycota incertae sedis</taxon>
        <taxon>Monoblepharidomycetes</taxon>
        <taxon>Monoblepharidales</taxon>
        <taxon>Gonapodyaceae</taxon>
        <taxon>Gonapodya</taxon>
    </lineage>
</organism>
<feature type="compositionally biased region" description="Basic and acidic residues" evidence="1">
    <location>
        <begin position="7"/>
        <end position="32"/>
    </location>
</feature>
<dbReference type="AlphaFoldDB" id="A0A139ACS9"/>
<name>A0A139ACS9_GONPJ</name>
<dbReference type="EMBL" id="KQ965769">
    <property type="protein sequence ID" value="KXS14384.1"/>
    <property type="molecule type" value="Genomic_DNA"/>
</dbReference>
<evidence type="ECO:0000313" key="2">
    <source>
        <dbReference type="EMBL" id="KXS14384.1"/>
    </source>
</evidence>
<keyword evidence="3" id="KW-1185">Reference proteome</keyword>
<evidence type="ECO:0000313" key="3">
    <source>
        <dbReference type="Proteomes" id="UP000070544"/>
    </source>
</evidence>
<dbReference type="Proteomes" id="UP000070544">
    <property type="component" value="Unassembled WGS sequence"/>
</dbReference>
<feature type="region of interest" description="Disordered" evidence="1">
    <location>
        <begin position="1"/>
        <end position="73"/>
    </location>
</feature>
<gene>
    <name evidence="2" type="ORF">M427DRAFT_135760</name>
</gene>
<evidence type="ECO:0000256" key="1">
    <source>
        <dbReference type="SAM" id="MobiDB-lite"/>
    </source>
</evidence>
<accession>A0A139ACS9</accession>
<sequence length="73" mass="7701">MAGGRSAGKDKTTSAHAAARHDARERNYESLVKKYGARLRMGDDLPSPSSTSSTSQSVPGSLSLHDQRATTSP</sequence>